<dbReference type="Gene3D" id="1.10.443.10">
    <property type="entry name" value="Intergrase catalytic core"/>
    <property type="match status" value="1"/>
</dbReference>
<dbReference type="CDD" id="cd00397">
    <property type="entry name" value="DNA_BRE_C"/>
    <property type="match status" value="1"/>
</dbReference>
<evidence type="ECO:0000313" key="6">
    <source>
        <dbReference type="Proteomes" id="UP000178428"/>
    </source>
</evidence>
<evidence type="ECO:0000256" key="2">
    <source>
        <dbReference type="ARBA" id="ARBA00023125"/>
    </source>
</evidence>
<keyword evidence="2" id="KW-0238">DNA-binding</keyword>
<dbReference type="GO" id="GO:0006310">
    <property type="term" value="P:DNA recombination"/>
    <property type="evidence" value="ECO:0007669"/>
    <property type="project" value="UniProtKB-KW"/>
</dbReference>
<name>A0A1G2EY94_9BACT</name>
<dbReference type="InterPro" id="IPR050090">
    <property type="entry name" value="Tyrosine_recombinase_XerCD"/>
</dbReference>
<proteinExistence type="inferred from homology"/>
<dbReference type="GO" id="GO:0003677">
    <property type="term" value="F:DNA binding"/>
    <property type="evidence" value="ECO:0007669"/>
    <property type="project" value="UniProtKB-KW"/>
</dbReference>
<evidence type="ECO:0000256" key="3">
    <source>
        <dbReference type="ARBA" id="ARBA00023172"/>
    </source>
</evidence>
<keyword evidence="3" id="KW-0233">DNA recombination</keyword>
<organism evidence="5 6">
    <name type="scientific">Candidatus Niyogibacteria bacterium RIFCSPLOWO2_02_FULL_45_13</name>
    <dbReference type="NCBI Taxonomy" id="1801725"/>
    <lineage>
        <taxon>Bacteria</taxon>
        <taxon>Candidatus Niyogiibacteriota</taxon>
    </lineage>
</organism>
<evidence type="ECO:0000313" key="5">
    <source>
        <dbReference type="EMBL" id="OGZ30765.1"/>
    </source>
</evidence>
<dbReference type="SUPFAM" id="SSF56349">
    <property type="entry name" value="DNA breaking-rejoining enzymes"/>
    <property type="match status" value="1"/>
</dbReference>
<feature type="domain" description="Tyr recombinase" evidence="4">
    <location>
        <begin position="126"/>
        <end position="348"/>
    </location>
</feature>
<dbReference type="Proteomes" id="UP000178428">
    <property type="component" value="Unassembled WGS sequence"/>
</dbReference>
<protein>
    <recommendedName>
        <fullName evidence="4">Tyr recombinase domain-containing protein</fullName>
    </recommendedName>
</protein>
<dbReference type="InterPro" id="IPR010998">
    <property type="entry name" value="Integrase_recombinase_N"/>
</dbReference>
<dbReference type="STRING" id="1801725.A3J00_03915"/>
<dbReference type="Gene3D" id="1.10.150.130">
    <property type="match status" value="1"/>
</dbReference>
<comment type="similarity">
    <text evidence="1">Belongs to the 'phage' integrase family.</text>
</comment>
<dbReference type="InterPro" id="IPR002104">
    <property type="entry name" value="Integrase_catalytic"/>
</dbReference>
<dbReference type="PANTHER" id="PTHR30349">
    <property type="entry name" value="PHAGE INTEGRASE-RELATED"/>
    <property type="match status" value="1"/>
</dbReference>
<gene>
    <name evidence="5" type="ORF">A3J00_03915</name>
</gene>
<dbReference type="PANTHER" id="PTHR30349:SF64">
    <property type="entry name" value="PROPHAGE INTEGRASE INTD-RELATED"/>
    <property type="match status" value="1"/>
</dbReference>
<dbReference type="PROSITE" id="PS51898">
    <property type="entry name" value="TYR_RECOMBINASE"/>
    <property type="match status" value="1"/>
</dbReference>
<dbReference type="AlphaFoldDB" id="A0A1G2EY94"/>
<accession>A0A1G2EY94</accession>
<sequence length="383" mass="44360">MASIIYKNEVIKRRFFGYVRNSKGFSEKTIECYENAIWLWEDFSHKTDYIGFNKTAAEGFKGWLKTKKKANSQREISVSYCYDMLRYLRVFFGWLSKQKGYKKIDQTAIDYLNLSKAEVKIATQPRNIEVPSLEDIKAVIEGIQGDSVGLQGSSEVEQRDRALISLIFLTGARISAVRTLPMKSFDRDKLTIDQNPAFGVKTKFSKRIITPLIPYLYKESLDYFLEWFDYLEDKKKFKPDDPLFPATKIENGVENLSYYNTGQVEPTFWESSSSPRKIIEKRFKEAGIKHYKPHSIRHSLIKRLSKLSLTEEQKKAISQSLGHEDVRTTFGSYGYGKIDEEKQIEIIKNIDFEGKNQGAKQSMSQEDIERLAKELAKKLKTDS</sequence>
<dbReference type="InterPro" id="IPR013762">
    <property type="entry name" value="Integrase-like_cat_sf"/>
</dbReference>
<dbReference type="Pfam" id="PF00589">
    <property type="entry name" value="Phage_integrase"/>
    <property type="match status" value="1"/>
</dbReference>
<comment type="caution">
    <text evidence="5">The sequence shown here is derived from an EMBL/GenBank/DDBJ whole genome shotgun (WGS) entry which is preliminary data.</text>
</comment>
<evidence type="ECO:0000256" key="1">
    <source>
        <dbReference type="ARBA" id="ARBA00008857"/>
    </source>
</evidence>
<dbReference type="GO" id="GO:0015074">
    <property type="term" value="P:DNA integration"/>
    <property type="evidence" value="ECO:0007669"/>
    <property type="project" value="InterPro"/>
</dbReference>
<evidence type="ECO:0000259" key="4">
    <source>
        <dbReference type="PROSITE" id="PS51898"/>
    </source>
</evidence>
<dbReference type="InterPro" id="IPR011010">
    <property type="entry name" value="DNA_brk_join_enz"/>
</dbReference>
<dbReference type="EMBL" id="MHMR01000015">
    <property type="protein sequence ID" value="OGZ30765.1"/>
    <property type="molecule type" value="Genomic_DNA"/>
</dbReference>
<reference evidence="5 6" key="1">
    <citation type="journal article" date="2016" name="Nat. Commun.">
        <title>Thousands of microbial genomes shed light on interconnected biogeochemical processes in an aquifer system.</title>
        <authorList>
            <person name="Anantharaman K."/>
            <person name="Brown C.T."/>
            <person name="Hug L.A."/>
            <person name="Sharon I."/>
            <person name="Castelle C.J."/>
            <person name="Probst A.J."/>
            <person name="Thomas B.C."/>
            <person name="Singh A."/>
            <person name="Wilkins M.J."/>
            <person name="Karaoz U."/>
            <person name="Brodie E.L."/>
            <person name="Williams K.H."/>
            <person name="Hubbard S.S."/>
            <person name="Banfield J.F."/>
        </authorList>
    </citation>
    <scope>NUCLEOTIDE SEQUENCE [LARGE SCALE GENOMIC DNA]</scope>
</reference>